<dbReference type="InterPro" id="IPR018368">
    <property type="entry name" value="ClpA/B_CS1"/>
</dbReference>
<evidence type="ECO:0000259" key="7">
    <source>
        <dbReference type="SMART" id="SM01086"/>
    </source>
</evidence>
<dbReference type="GO" id="GO:0016887">
    <property type="term" value="F:ATP hydrolysis activity"/>
    <property type="evidence" value="ECO:0007669"/>
    <property type="project" value="InterPro"/>
</dbReference>
<dbReference type="Pfam" id="PF10431">
    <property type="entry name" value="ClpB_D2-small"/>
    <property type="match status" value="1"/>
</dbReference>
<keyword evidence="2 5" id="KW-0547">Nucleotide-binding</keyword>
<dbReference type="Gene3D" id="1.10.8.60">
    <property type="match status" value="2"/>
</dbReference>
<evidence type="ECO:0000256" key="1">
    <source>
        <dbReference type="ARBA" id="ARBA00022737"/>
    </source>
</evidence>
<dbReference type="InterPro" id="IPR028299">
    <property type="entry name" value="ClpA/B_CS2"/>
</dbReference>
<dbReference type="STRING" id="3775.A0A1Q3AV16"/>
<dbReference type="PROSITE" id="PS00871">
    <property type="entry name" value="CLPAB_2"/>
    <property type="match status" value="1"/>
</dbReference>
<dbReference type="InterPro" id="IPR003959">
    <property type="entry name" value="ATPase_AAA_core"/>
</dbReference>
<dbReference type="InterPro" id="IPR003593">
    <property type="entry name" value="AAA+_ATPase"/>
</dbReference>
<evidence type="ECO:0000313" key="8">
    <source>
        <dbReference type="EMBL" id="GAV59520.1"/>
    </source>
</evidence>
<dbReference type="InterPro" id="IPR027417">
    <property type="entry name" value="P-loop_NTPase"/>
</dbReference>
<protein>
    <submittedName>
        <fullName evidence="8">AAA domain-containing protein/AAA_2 domain-containing protein/ClpB_D2-small domain-containing protein</fullName>
    </submittedName>
</protein>
<dbReference type="SMART" id="SM00382">
    <property type="entry name" value="AAA"/>
    <property type="match status" value="2"/>
</dbReference>
<reference evidence="9" key="1">
    <citation type="submission" date="2016-04" db="EMBL/GenBank/DDBJ databases">
        <title>Cephalotus genome sequencing.</title>
        <authorList>
            <person name="Fukushima K."/>
            <person name="Hasebe M."/>
            <person name="Fang X."/>
        </authorList>
    </citation>
    <scope>NUCLEOTIDE SEQUENCE [LARGE SCALE GENOMIC DNA]</scope>
    <source>
        <strain evidence="9">cv. St1</strain>
    </source>
</reference>
<dbReference type="PRINTS" id="PR00300">
    <property type="entry name" value="CLPPROTEASEA"/>
</dbReference>
<keyword evidence="3 5" id="KW-0067">ATP-binding</keyword>
<dbReference type="Pfam" id="PF00004">
    <property type="entry name" value="AAA"/>
    <property type="match status" value="1"/>
</dbReference>
<dbReference type="OrthoDB" id="47330at2759"/>
<dbReference type="AlphaFoldDB" id="A0A1Q3AV16"/>
<dbReference type="EMBL" id="BDDD01000116">
    <property type="protein sequence ID" value="GAV59520.1"/>
    <property type="molecule type" value="Genomic_DNA"/>
</dbReference>
<dbReference type="Proteomes" id="UP000187406">
    <property type="component" value="Unassembled WGS sequence"/>
</dbReference>
<dbReference type="PROSITE" id="PS00870">
    <property type="entry name" value="CLPAB_1"/>
    <property type="match status" value="1"/>
</dbReference>
<evidence type="ECO:0000256" key="3">
    <source>
        <dbReference type="ARBA" id="ARBA00022840"/>
    </source>
</evidence>
<proteinExistence type="inferred from homology"/>
<gene>
    <name evidence="8" type="ORF">CFOL_v3_03051</name>
</gene>
<evidence type="ECO:0000259" key="6">
    <source>
        <dbReference type="SMART" id="SM00382"/>
    </source>
</evidence>
<evidence type="ECO:0000256" key="4">
    <source>
        <dbReference type="ARBA" id="ARBA00023186"/>
    </source>
</evidence>
<dbReference type="InterPro" id="IPR050130">
    <property type="entry name" value="ClpA_ClpB"/>
</dbReference>
<dbReference type="SUPFAM" id="SSF52540">
    <property type="entry name" value="P-loop containing nucleoside triphosphate hydrolases"/>
    <property type="match status" value="2"/>
</dbReference>
<dbReference type="FunFam" id="3.40.50.300:FF:000025">
    <property type="entry name" value="ATP-dependent Clp protease subunit"/>
    <property type="match status" value="1"/>
</dbReference>
<comment type="caution">
    <text evidence="8">The sequence shown here is derived from an EMBL/GenBank/DDBJ whole genome shotgun (WGS) entry which is preliminary data.</text>
</comment>
<dbReference type="CDD" id="cd00009">
    <property type="entry name" value="AAA"/>
    <property type="match status" value="1"/>
</dbReference>
<dbReference type="GO" id="GO:0034605">
    <property type="term" value="P:cellular response to heat"/>
    <property type="evidence" value="ECO:0007669"/>
    <property type="project" value="TreeGrafter"/>
</dbReference>
<name>A0A1Q3AV16_CEPFO</name>
<dbReference type="InterPro" id="IPR019489">
    <property type="entry name" value="Clp_ATPase_C"/>
</dbReference>
<dbReference type="PANTHER" id="PTHR11638">
    <property type="entry name" value="ATP-DEPENDENT CLP PROTEASE"/>
    <property type="match status" value="1"/>
</dbReference>
<dbReference type="SMART" id="SM01086">
    <property type="entry name" value="ClpB_D2-small"/>
    <property type="match status" value="1"/>
</dbReference>
<dbReference type="GO" id="GO:0005524">
    <property type="term" value="F:ATP binding"/>
    <property type="evidence" value="ECO:0007669"/>
    <property type="project" value="UniProtKB-KW"/>
</dbReference>
<evidence type="ECO:0000313" key="9">
    <source>
        <dbReference type="Proteomes" id="UP000187406"/>
    </source>
</evidence>
<feature type="non-terminal residue" evidence="8">
    <location>
        <position position="1"/>
    </location>
</feature>
<dbReference type="GO" id="GO:0005737">
    <property type="term" value="C:cytoplasm"/>
    <property type="evidence" value="ECO:0007669"/>
    <property type="project" value="TreeGrafter"/>
</dbReference>
<feature type="domain" description="AAA+ ATPase" evidence="6">
    <location>
        <begin position="24"/>
        <end position="167"/>
    </location>
</feature>
<keyword evidence="4 5" id="KW-0143">Chaperone</keyword>
<keyword evidence="9" id="KW-1185">Reference proteome</keyword>
<dbReference type="FunFam" id="1.10.8.60:FF:000017">
    <property type="entry name" value="ATP-dependent chaperone ClpB"/>
    <property type="match status" value="1"/>
</dbReference>
<dbReference type="InParanoid" id="A0A1Q3AV16"/>
<dbReference type="Pfam" id="PF17871">
    <property type="entry name" value="AAA_lid_9"/>
    <property type="match status" value="1"/>
</dbReference>
<dbReference type="FunFam" id="1.10.8.60:FF:000011">
    <property type="entry name" value="ATP-dependent Clp protease ATP-binding subunit"/>
    <property type="match status" value="1"/>
</dbReference>
<organism evidence="8 9">
    <name type="scientific">Cephalotus follicularis</name>
    <name type="common">Albany pitcher plant</name>
    <dbReference type="NCBI Taxonomy" id="3775"/>
    <lineage>
        <taxon>Eukaryota</taxon>
        <taxon>Viridiplantae</taxon>
        <taxon>Streptophyta</taxon>
        <taxon>Embryophyta</taxon>
        <taxon>Tracheophyta</taxon>
        <taxon>Spermatophyta</taxon>
        <taxon>Magnoliopsida</taxon>
        <taxon>eudicotyledons</taxon>
        <taxon>Gunneridae</taxon>
        <taxon>Pentapetalae</taxon>
        <taxon>rosids</taxon>
        <taxon>fabids</taxon>
        <taxon>Oxalidales</taxon>
        <taxon>Cephalotaceae</taxon>
        <taxon>Cephalotus</taxon>
    </lineage>
</organism>
<feature type="domain" description="Clp ATPase C-terminal" evidence="7">
    <location>
        <begin position="464"/>
        <end position="554"/>
    </location>
</feature>
<dbReference type="Pfam" id="PF07724">
    <property type="entry name" value="AAA_2"/>
    <property type="match status" value="1"/>
</dbReference>
<accession>A0A1Q3AV16</accession>
<evidence type="ECO:0000256" key="5">
    <source>
        <dbReference type="RuleBase" id="RU004432"/>
    </source>
</evidence>
<comment type="similarity">
    <text evidence="5">Belongs to the ClpA/ClpB family.</text>
</comment>
<keyword evidence="1" id="KW-0677">Repeat</keyword>
<dbReference type="PANTHER" id="PTHR11638:SF189">
    <property type="entry name" value="CLP R DOMAIN-CONTAINING PROTEIN"/>
    <property type="match status" value="1"/>
</dbReference>
<sequence>GKLDPLIGRQQQLDRVIQILLKRRKNNPLLLGDPGVGKTVIVEGLAQNIINATVPLRLRSKKVFAIEMGRLIAGASNRGDFEERLIEVVNEVKQSNGSIIIFIDEVHTLIGAADQTLDAANILKPALARGELMCIGATTLDEYRKYIEKDAALKRRFQPVDVPEPSVDEAIEILKSLCDKYEAHHDVQYSKKALEAAAKLSNQYINDRFLPDKAIDLIDEAGARVQLQLHQTTRFPFVTEEDIQHIISMWTGIPVEKVSGEESSKLLNMEKTLHKHIIGQHDAVEVISRAIRRARVGIRDPNKPIASFFFLGPTGVGKTELANALAVEYFGSKGAMIRVDMSEFMEKHTVSKLIGSPPGYVGYSNGGQLTEAVRRRPHTVILFDEIEKAHRDVLNIFLQILDDGRLTDNRGQTIDFKNTIIIMTSNIGDSLILKGDYDVAQELKSKFRQEFLNRIDELIIFRPLDNIQLKKIVDIMLKEVYERLGGKNIELEVTDKFKDKLVQEGYNPSYGARPLKRTIVRLLEDNLAEKILSGAIKEGDCVTVDLDDKGNIVMS</sequence>
<dbReference type="InterPro" id="IPR001270">
    <property type="entry name" value="ClpA/B"/>
</dbReference>
<dbReference type="Gene3D" id="3.40.50.300">
    <property type="entry name" value="P-loop containing nucleotide triphosphate hydrolases"/>
    <property type="match status" value="2"/>
</dbReference>
<evidence type="ECO:0000256" key="2">
    <source>
        <dbReference type="ARBA" id="ARBA00022741"/>
    </source>
</evidence>
<feature type="domain" description="AAA+ ATPase" evidence="6">
    <location>
        <begin position="304"/>
        <end position="445"/>
    </location>
</feature>
<dbReference type="InterPro" id="IPR041546">
    <property type="entry name" value="ClpA/ClpB_AAA_lid"/>
</dbReference>
<dbReference type="CDD" id="cd19499">
    <property type="entry name" value="RecA-like_ClpB_Hsp104-like"/>
    <property type="match status" value="1"/>
</dbReference>